<dbReference type="Gramene" id="Pp3c15_910V3.1">
    <property type="protein sequence ID" value="Pp3c15_910V3.1"/>
    <property type="gene ID" value="Pp3c15_910"/>
</dbReference>
<sequence length="150" mass="16963">MYSVQFLRPPSYENTKSTFYCQFVQNEDYGDTVESPIGIGARLLPNKHGLIEKHDYILIYFEEKVGGSQINHCLKAEKNGDTQKGEGDTGICLSLVSPDAERRSQARYETRIEDLGSGQEAWTMASVNHDSRRSRPFLPFAGCKLLEVRL</sequence>
<evidence type="ECO:0000313" key="3">
    <source>
        <dbReference type="Proteomes" id="UP000006727"/>
    </source>
</evidence>
<accession>A0A2K1JBE8</accession>
<reference evidence="2" key="3">
    <citation type="submission" date="2020-12" db="UniProtKB">
        <authorList>
            <consortium name="EnsemblPlants"/>
        </authorList>
    </citation>
    <scope>IDENTIFICATION</scope>
</reference>
<name>A0A2K1JBE8_PHYPA</name>
<gene>
    <name evidence="1" type="ORF">PHYPA_019140</name>
</gene>
<dbReference type="EnsemblPlants" id="Pp3c15_910V3.1">
    <property type="protein sequence ID" value="Pp3c15_910V3.1"/>
    <property type="gene ID" value="Pp3c15_910"/>
</dbReference>
<evidence type="ECO:0000313" key="1">
    <source>
        <dbReference type="EMBL" id="PNR38862.1"/>
    </source>
</evidence>
<proteinExistence type="predicted"/>
<dbReference type="Proteomes" id="UP000006727">
    <property type="component" value="Chromosome 15"/>
</dbReference>
<dbReference type="EMBL" id="ABEU02000015">
    <property type="protein sequence ID" value="PNR38862.1"/>
    <property type="molecule type" value="Genomic_DNA"/>
</dbReference>
<organism evidence="1">
    <name type="scientific">Physcomitrium patens</name>
    <name type="common">Spreading-leaved earth moss</name>
    <name type="synonym">Physcomitrella patens</name>
    <dbReference type="NCBI Taxonomy" id="3218"/>
    <lineage>
        <taxon>Eukaryota</taxon>
        <taxon>Viridiplantae</taxon>
        <taxon>Streptophyta</taxon>
        <taxon>Embryophyta</taxon>
        <taxon>Bryophyta</taxon>
        <taxon>Bryophytina</taxon>
        <taxon>Bryopsida</taxon>
        <taxon>Funariidae</taxon>
        <taxon>Funariales</taxon>
        <taxon>Funariaceae</taxon>
        <taxon>Physcomitrium</taxon>
    </lineage>
</organism>
<dbReference type="AlphaFoldDB" id="A0A2K1JBE8"/>
<evidence type="ECO:0000313" key="2">
    <source>
        <dbReference type="EnsemblPlants" id="Pp3c15_910V3.1"/>
    </source>
</evidence>
<reference evidence="1 3" key="1">
    <citation type="journal article" date="2008" name="Science">
        <title>The Physcomitrella genome reveals evolutionary insights into the conquest of land by plants.</title>
        <authorList>
            <person name="Rensing S."/>
            <person name="Lang D."/>
            <person name="Zimmer A."/>
            <person name="Terry A."/>
            <person name="Salamov A."/>
            <person name="Shapiro H."/>
            <person name="Nishiyama T."/>
            <person name="Perroud P.-F."/>
            <person name="Lindquist E."/>
            <person name="Kamisugi Y."/>
            <person name="Tanahashi T."/>
            <person name="Sakakibara K."/>
            <person name="Fujita T."/>
            <person name="Oishi K."/>
            <person name="Shin-I T."/>
            <person name="Kuroki Y."/>
            <person name="Toyoda A."/>
            <person name="Suzuki Y."/>
            <person name="Hashimoto A."/>
            <person name="Yamaguchi K."/>
            <person name="Sugano A."/>
            <person name="Kohara Y."/>
            <person name="Fujiyama A."/>
            <person name="Anterola A."/>
            <person name="Aoki S."/>
            <person name="Ashton N."/>
            <person name="Barbazuk W.B."/>
            <person name="Barker E."/>
            <person name="Bennetzen J."/>
            <person name="Bezanilla M."/>
            <person name="Blankenship R."/>
            <person name="Cho S.H."/>
            <person name="Dutcher S."/>
            <person name="Estelle M."/>
            <person name="Fawcett J.A."/>
            <person name="Gundlach H."/>
            <person name="Hanada K."/>
            <person name="Heyl A."/>
            <person name="Hicks K.A."/>
            <person name="Hugh J."/>
            <person name="Lohr M."/>
            <person name="Mayer K."/>
            <person name="Melkozernov A."/>
            <person name="Murata T."/>
            <person name="Nelson D."/>
            <person name="Pils B."/>
            <person name="Prigge M."/>
            <person name="Reiss B."/>
            <person name="Renner T."/>
            <person name="Rombauts S."/>
            <person name="Rushton P."/>
            <person name="Sanderfoot A."/>
            <person name="Schween G."/>
            <person name="Shiu S.-H."/>
            <person name="Stueber K."/>
            <person name="Theodoulou F.L."/>
            <person name="Tu H."/>
            <person name="Van de Peer Y."/>
            <person name="Verrier P.J."/>
            <person name="Waters E."/>
            <person name="Wood A."/>
            <person name="Yang L."/>
            <person name="Cove D."/>
            <person name="Cuming A."/>
            <person name="Hasebe M."/>
            <person name="Lucas S."/>
            <person name="Mishler D.B."/>
            <person name="Reski R."/>
            <person name="Grigoriev I."/>
            <person name="Quatrano R.S."/>
            <person name="Boore J.L."/>
        </authorList>
    </citation>
    <scope>NUCLEOTIDE SEQUENCE [LARGE SCALE GENOMIC DNA]</scope>
    <source>
        <strain evidence="2 3">cv. Gransden 2004</strain>
    </source>
</reference>
<dbReference type="PaxDb" id="3218-PP1S211_96V6.1"/>
<reference evidence="1 3" key="2">
    <citation type="journal article" date="2018" name="Plant J.">
        <title>The Physcomitrella patens chromosome-scale assembly reveals moss genome structure and evolution.</title>
        <authorList>
            <person name="Lang D."/>
            <person name="Ullrich K.K."/>
            <person name="Murat F."/>
            <person name="Fuchs J."/>
            <person name="Jenkins J."/>
            <person name="Haas F.B."/>
            <person name="Piednoel M."/>
            <person name="Gundlach H."/>
            <person name="Van Bel M."/>
            <person name="Meyberg R."/>
            <person name="Vives C."/>
            <person name="Morata J."/>
            <person name="Symeonidi A."/>
            <person name="Hiss M."/>
            <person name="Muchero W."/>
            <person name="Kamisugi Y."/>
            <person name="Saleh O."/>
            <person name="Blanc G."/>
            <person name="Decker E.L."/>
            <person name="van Gessel N."/>
            <person name="Grimwood J."/>
            <person name="Hayes R.D."/>
            <person name="Graham S.W."/>
            <person name="Gunter L.E."/>
            <person name="McDaniel S.F."/>
            <person name="Hoernstein S.N.W."/>
            <person name="Larsson A."/>
            <person name="Li F.W."/>
            <person name="Perroud P.F."/>
            <person name="Phillips J."/>
            <person name="Ranjan P."/>
            <person name="Rokshar D.S."/>
            <person name="Rothfels C.J."/>
            <person name="Schneider L."/>
            <person name="Shu S."/>
            <person name="Stevenson D.W."/>
            <person name="Thummler F."/>
            <person name="Tillich M."/>
            <person name="Villarreal Aguilar J.C."/>
            <person name="Widiez T."/>
            <person name="Wong G.K."/>
            <person name="Wymore A."/>
            <person name="Zhang Y."/>
            <person name="Zimmer A.D."/>
            <person name="Quatrano R.S."/>
            <person name="Mayer K.F.X."/>
            <person name="Goodstein D."/>
            <person name="Casacuberta J.M."/>
            <person name="Vandepoele K."/>
            <person name="Reski R."/>
            <person name="Cuming A.C."/>
            <person name="Tuskan G.A."/>
            <person name="Maumus F."/>
            <person name="Salse J."/>
            <person name="Schmutz J."/>
            <person name="Rensing S.A."/>
        </authorList>
    </citation>
    <scope>NUCLEOTIDE SEQUENCE [LARGE SCALE GENOMIC DNA]</scope>
    <source>
        <strain evidence="2 3">cv. Gransden 2004</strain>
    </source>
</reference>
<dbReference type="InParanoid" id="A0A2K1JBE8"/>
<keyword evidence="3" id="KW-1185">Reference proteome</keyword>
<protein>
    <submittedName>
        <fullName evidence="1 2">Uncharacterized protein</fullName>
    </submittedName>
</protein>